<gene>
    <name evidence="3" type="ORF">TCE0_034f10353</name>
</gene>
<dbReference type="Proteomes" id="UP000053095">
    <property type="component" value="Unassembled WGS sequence"/>
</dbReference>
<sequence>MRFSAAIATLLTVGLAAAQSRRATCAAQNILDACLATEQAQLSGCAANDWDCLCEQSNNVLTCYNNCPGDDGQFGAQQTMTSYCNAAKAYGTSTSSTASSSTTASASAASSASSATASEEASATHTGTATSGHSSSTSTATGAFSTSSHSAAAPVAGTFAQGGLVAALALGLGLIL</sequence>
<feature type="signal peptide" evidence="2">
    <location>
        <begin position="1"/>
        <end position="18"/>
    </location>
</feature>
<feature type="region of interest" description="Disordered" evidence="1">
    <location>
        <begin position="117"/>
        <end position="143"/>
    </location>
</feature>
<dbReference type="AlphaFoldDB" id="A0A6V8HCX8"/>
<organism evidence="3 4">
    <name type="scientific">Talaromyces pinophilus</name>
    <name type="common">Penicillium pinophilum</name>
    <dbReference type="NCBI Taxonomy" id="128442"/>
    <lineage>
        <taxon>Eukaryota</taxon>
        <taxon>Fungi</taxon>
        <taxon>Dikarya</taxon>
        <taxon>Ascomycota</taxon>
        <taxon>Pezizomycotina</taxon>
        <taxon>Eurotiomycetes</taxon>
        <taxon>Eurotiomycetidae</taxon>
        <taxon>Eurotiales</taxon>
        <taxon>Trichocomaceae</taxon>
        <taxon>Talaromyces</taxon>
        <taxon>Talaromyces sect. Talaromyces</taxon>
    </lineage>
</organism>
<evidence type="ECO:0000256" key="2">
    <source>
        <dbReference type="SAM" id="SignalP"/>
    </source>
</evidence>
<feature type="chain" id="PRO_5028018603" evidence="2">
    <location>
        <begin position="19"/>
        <end position="176"/>
    </location>
</feature>
<evidence type="ECO:0000256" key="1">
    <source>
        <dbReference type="SAM" id="MobiDB-lite"/>
    </source>
</evidence>
<keyword evidence="2" id="KW-0732">Signal</keyword>
<reference evidence="4" key="1">
    <citation type="journal article" date="2015" name="Genome Announc.">
        <title>Draft genome sequence of Talaromyces cellulolyticus strain Y-94, a source of lignocellulosic biomass-degrading enzymes.</title>
        <authorList>
            <person name="Fujii T."/>
            <person name="Koike H."/>
            <person name="Sawayama S."/>
            <person name="Yano S."/>
            <person name="Inoue H."/>
        </authorList>
    </citation>
    <scope>NUCLEOTIDE SEQUENCE [LARGE SCALE GENOMIC DNA]</scope>
    <source>
        <strain evidence="4">Y-94</strain>
    </source>
</reference>
<accession>A0A6V8HCX8</accession>
<evidence type="ECO:0000313" key="4">
    <source>
        <dbReference type="Proteomes" id="UP000053095"/>
    </source>
</evidence>
<protein>
    <submittedName>
        <fullName evidence="3">GPI anchored serine-threonine rich protein</fullName>
    </submittedName>
</protein>
<keyword evidence="4" id="KW-1185">Reference proteome</keyword>
<dbReference type="EMBL" id="DF933830">
    <property type="protein sequence ID" value="GAM39093.1"/>
    <property type="molecule type" value="Genomic_DNA"/>
</dbReference>
<name>A0A6V8HCX8_TALPI</name>
<comment type="caution">
    <text evidence="3">The sequence shown here is derived from an EMBL/GenBank/DDBJ whole genome shotgun (WGS) entry which is preliminary data.</text>
</comment>
<proteinExistence type="predicted"/>
<evidence type="ECO:0000313" key="3">
    <source>
        <dbReference type="EMBL" id="GAM39093.1"/>
    </source>
</evidence>